<dbReference type="SUPFAM" id="SSF46689">
    <property type="entry name" value="Homeodomain-like"/>
    <property type="match status" value="1"/>
</dbReference>
<keyword evidence="5" id="KW-1185">Reference proteome</keyword>
<dbReference type="InterPro" id="IPR036271">
    <property type="entry name" value="Tet_transcr_reg_TetR-rel_C_sf"/>
</dbReference>
<feature type="DNA-binding region" description="H-T-H motif" evidence="2">
    <location>
        <begin position="37"/>
        <end position="56"/>
    </location>
</feature>
<dbReference type="InterPro" id="IPR009057">
    <property type="entry name" value="Homeodomain-like_sf"/>
</dbReference>
<dbReference type="InterPro" id="IPR050109">
    <property type="entry name" value="HTH-type_TetR-like_transc_reg"/>
</dbReference>
<dbReference type="Gene3D" id="1.10.357.10">
    <property type="entry name" value="Tetracycline Repressor, domain 2"/>
    <property type="match status" value="1"/>
</dbReference>
<dbReference type="InterPro" id="IPR023772">
    <property type="entry name" value="DNA-bd_HTH_TetR-type_CS"/>
</dbReference>
<dbReference type="PANTHER" id="PTHR30328:SF54">
    <property type="entry name" value="HTH-TYPE TRANSCRIPTIONAL REPRESSOR SCO4008"/>
    <property type="match status" value="1"/>
</dbReference>
<proteinExistence type="predicted"/>
<evidence type="ECO:0000256" key="1">
    <source>
        <dbReference type="ARBA" id="ARBA00023125"/>
    </source>
</evidence>
<reference evidence="4 5" key="1">
    <citation type="submission" date="2015-09" db="EMBL/GenBank/DDBJ databases">
        <title>Genome sequencing project for genomic taxonomy and phylogenomics of Bacillus-like bacteria.</title>
        <authorList>
            <person name="Liu B."/>
            <person name="Wang J."/>
            <person name="Zhu Y."/>
            <person name="Liu G."/>
            <person name="Chen Q."/>
            <person name="Chen Z."/>
            <person name="Lan J."/>
            <person name="Che J."/>
            <person name="Ge C."/>
            <person name="Shi H."/>
            <person name="Pan Z."/>
            <person name="Liu X."/>
        </authorList>
    </citation>
    <scope>NUCLEOTIDE SEQUENCE [LARGE SCALE GENOMIC DNA]</scope>
    <source>
        <strain evidence="4 5">FJAT-18043</strain>
    </source>
</reference>
<keyword evidence="1 2" id="KW-0238">DNA-binding</keyword>
<dbReference type="STRING" id="1637975.AN957_01035"/>
<organism evidence="4 5">
    <name type="scientific">Cytobacillus solani</name>
    <dbReference type="NCBI Taxonomy" id="1637975"/>
    <lineage>
        <taxon>Bacteria</taxon>
        <taxon>Bacillati</taxon>
        <taxon>Bacillota</taxon>
        <taxon>Bacilli</taxon>
        <taxon>Bacillales</taxon>
        <taxon>Bacillaceae</taxon>
        <taxon>Cytobacillus</taxon>
    </lineage>
</organism>
<dbReference type="PRINTS" id="PR00455">
    <property type="entry name" value="HTHTETR"/>
</dbReference>
<feature type="domain" description="HTH tetR-type" evidence="3">
    <location>
        <begin position="14"/>
        <end position="74"/>
    </location>
</feature>
<evidence type="ECO:0000256" key="2">
    <source>
        <dbReference type="PROSITE-ProRule" id="PRU00335"/>
    </source>
</evidence>
<dbReference type="Pfam" id="PF00440">
    <property type="entry name" value="TetR_N"/>
    <property type="match status" value="1"/>
</dbReference>
<dbReference type="RefSeq" id="WP_053478004.1">
    <property type="nucleotide sequence ID" value="NZ_CP041305.1"/>
</dbReference>
<evidence type="ECO:0000259" key="3">
    <source>
        <dbReference type="PROSITE" id="PS50977"/>
    </source>
</evidence>
<dbReference type="PANTHER" id="PTHR30328">
    <property type="entry name" value="TRANSCRIPTIONAL REPRESSOR"/>
    <property type="match status" value="1"/>
</dbReference>
<name>A0A0Q3RBF3_9BACI</name>
<dbReference type="GO" id="GO:0003677">
    <property type="term" value="F:DNA binding"/>
    <property type="evidence" value="ECO:0007669"/>
    <property type="project" value="UniProtKB-UniRule"/>
</dbReference>
<evidence type="ECO:0000313" key="5">
    <source>
        <dbReference type="Proteomes" id="UP000050996"/>
    </source>
</evidence>
<dbReference type="AlphaFoldDB" id="A0A0Q3RBF3"/>
<dbReference type="Proteomes" id="UP000050996">
    <property type="component" value="Unassembled WGS sequence"/>
</dbReference>
<evidence type="ECO:0000313" key="4">
    <source>
        <dbReference type="EMBL" id="KQL27552.1"/>
    </source>
</evidence>
<dbReference type="GO" id="GO:0006355">
    <property type="term" value="P:regulation of DNA-templated transcription"/>
    <property type="evidence" value="ECO:0007669"/>
    <property type="project" value="UniProtKB-ARBA"/>
</dbReference>
<gene>
    <name evidence="4" type="ORF">AN957_01035</name>
</gene>
<dbReference type="Gene3D" id="1.10.10.60">
    <property type="entry name" value="Homeodomain-like"/>
    <property type="match status" value="1"/>
</dbReference>
<comment type="caution">
    <text evidence="4">The sequence shown here is derived from an EMBL/GenBank/DDBJ whole genome shotgun (WGS) entry which is preliminary data.</text>
</comment>
<dbReference type="PROSITE" id="PS01081">
    <property type="entry name" value="HTH_TETR_1"/>
    <property type="match status" value="1"/>
</dbReference>
<dbReference type="SUPFAM" id="SSF48498">
    <property type="entry name" value="Tetracyclin repressor-like, C-terminal domain"/>
    <property type="match status" value="1"/>
</dbReference>
<dbReference type="PROSITE" id="PS50977">
    <property type="entry name" value="HTH_TETR_2"/>
    <property type="match status" value="1"/>
</dbReference>
<dbReference type="PATRIC" id="fig|1637975.4.peg.5558"/>
<protein>
    <submittedName>
        <fullName evidence="4">TetR family transcriptional regulator</fullName>
    </submittedName>
</protein>
<accession>A0A0Q3RBF3</accession>
<dbReference type="EMBL" id="LJIX01000003">
    <property type="protein sequence ID" value="KQL27552.1"/>
    <property type="molecule type" value="Genomic_DNA"/>
</dbReference>
<dbReference type="InterPro" id="IPR001647">
    <property type="entry name" value="HTH_TetR"/>
</dbReference>
<sequence length="201" mass="23053">MSQFKQTRGNEKNKEVKDQILSAAKLLFAEKGYEGTTVRQICQEADVSLALVSYHFGGKENVFFYLFEPIRKLFMNMKYDLSDPLGALRGFCKQFIIFRNEEHELIRILQQELVMNSPRLEMLTDVFLPSWEQLRVILQECQDKKAIGFPSVDAALNFIMGTLMQSHNNAFLNRTQSELSSEQVADLAVSFIINGLQATQE</sequence>